<gene>
    <name evidence="2" type="ORF">SAMN05443551_2442</name>
</gene>
<keyword evidence="1" id="KW-0472">Membrane</keyword>
<dbReference type="RefSeq" id="WP_178346896.1">
    <property type="nucleotide sequence ID" value="NZ_FQXC01000003.1"/>
</dbReference>
<dbReference type="Proteomes" id="UP000184221">
    <property type="component" value="Unassembled WGS sequence"/>
</dbReference>
<sequence length="49" mass="5369">MNTAIKVTLLAIVLVLGGMTASFIWFVSTWDKEAEEPVVRAPVVEEVHA</sequence>
<evidence type="ECO:0000313" key="3">
    <source>
        <dbReference type="Proteomes" id="UP000184221"/>
    </source>
</evidence>
<keyword evidence="3" id="KW-1185">Reference proteome</keyword>
<keyword evidence="1" id="KW-0812">Transmembrane</keyword>
<dbReference type="EMBL" id="FQXC01000003">
    <property type="protein sequence ID" value="SHH56610.1"/>
    <property type="molecule type" value="Genomic_DNA"/>
</dbReference>
<organism evidence="2 3">
    <name type="scientific">Marivita hallyeonensis</name>
    <dbReference type="NCBI Taxonomy" id="996342"/>
    <lineage>
        <taxon>Bacteria</taxon>
        <taxon>Pseudomonadati</taxon>
        <taxon>Pseudomonadota</taxon>
        <taxon>Alphaproteobacteria</taxon>
        <taxon>Rhodobacterales</taxon>
        <taxon>Roseobacteraceae</taxon>
        <taxon>Marivita</taxon>
    </lineage>
</organism>
<keyword evidence="1" id="KW-1133">Transmembrane helix</keyword>
<dbReference type="AlphaFoldDB" id="A0A1M5U170"/>
<proteinExistence type="predicted"/>
<evidence type="ECO:0000256" key="1">
    <source>
        <dbReference type="SAM" id="Phobius"/>
    </source>
</evidence>
<feature type="transmembrane region" description="Helical" evidence="1">
    <location>
        <begin position="7"/>
        <end position="27"/>
    </location>
</feature>
<protein>
    <submittedName>
        <fullName evidence="2">Uncharacterized protein</fullName>
    </submittedName>
</protein>
<name>A0A1M5U170_9RHOB</name>
<evidence type="ECO:0000313" key="2">
    <source>
        <dbReference type="EMBL" id="SHH56610.1"/>
    </source>
</evidence>
<accession>A0A1M5U170</accession>
<reference evidence="2 3" key="1">
    <citation type="submission" date="2016-11" db="EMBL/GenBank/DDBJ databases">
        <authorList>
            <person name="Jaros S."/>
            <person name="Januszkiewicz K."/>
            <person name="Wedrychowicz H."/>
        </authorList>
    </citation>
    <scope>NUCLEOTIDE SEQUENCE [LARGE SCALE GENOMIC DNA]</scope>
    <source>
        <strain evidence="2 3">DSM 29431</strain>
    </source>
</reference>